<feature type="chain" id="PRO_5012024634" description="Granulins domain-containing protein" evidence="2">
    <location>
        <begin position="20"/>
        <end position="233"/>
    </location>
</feature>
<accession>A0A1M2VMB4</accession>
<dbReference type="EMBL" id="MNAD01001018">
    <property type="protein sequence ID" value="OJT08749.1"/>
    <property type="molecule type" value="Genomic_DNA"/>
</dbReference>
<organism evidence="3 4">
    <name type="scientific">Trametes pubescens</name>
    <name type="common">White-rot fungus</name>
    <dbReference type="NCBI Taxonomy" id="154538"/>
    <lineage>
        <taxon>Eukaryota</taxon>
        <taxon>Fungi</taxon>
        <taxon>Dikarya</taxon>
        <taxon>Basidiomycota</taxon>
        <taxon>Agaricomycotina</taxon>
        <taxon>Agaricomycetes</taxon>
        <taxon>Polyporales</taxon>
        <taxon>Polyporaceae</taxon>
        <taxon>Trametes</taxon>
    </lineage>
</organism>
<evidence type="ECO:0000256" key="1">
    <source>
        <dbReference type="SAM" id="MobiDB-lite"/>
    </source>
</evidence>
<name>A0A1M2VMB4_TRAPU</name>
<protein>
    <recommendedName>
        <fullName evidence="5">Granulins domain-containing protein</fullName>
    </recommendedName>
</protein>
<dbReference type="STRING" id="154538.A0A1M2VMB4"/>
<evidence type="ECO:0008006" key="5">
    <source>
        <dbReference type="Google" id="ProtNLM"/>
    </source>
</evidence>
<proteinExistence type="predicted"/>
<feature type="region of interest" description="Disordered" evidence="1">
    <location>
        <begin position="114"/>
        <end position="154"/>
    </location>
</feature>
<dbReference type="OrthoDB" id="5358959at2759"/>
<dbReference type="AlphaFoldDB" id="A0A1M2VMB4"/>
<sequence length="233" mass="23515">MLAATLLFSVAALVAQVAASACPRVPITLLRPSQSYVIIGSANGLVARANGCPVGWAVCSSITCYPLDGSECCSDGNFCPAGSVCDSGGCCPFGEICDGSAPPPITVGSGNVPTDTDTEFDPLPTTSTTRRLSTTSTRPIIPTSTPTSTDPFTDPLEFTIFSATPDVSVTPTTPTSFPLPTTAGAATTASVPQLPIGGTNEAAPGTRGVLTGMVLSGLLTVLVNIVTWSRIGS</sequence>
<keyword evidence="4" id="KW-1185">Reference proteome</keyword>
<evidence type="ECO:0000313" key="4">
    <source>
        <dbReference type="Proteomes" id="UP000184267"/>
    </source>
</evidence>
<evidence type="ECO:0000256" key="2">
    <source>
        <dbReference type="SAM" id="SignalP"/>
    </source>
</evidence>
<feature type="signal peptide" evidence="2">
    <location>
        <begin position="1"/>
        <end position="19"/>
    </location>
</feature>
<reference evidence="3 4" key="1">
    <citation type="submission" date="2016-10" db="EMBL/GenBank/DDBJ databases">
        <title>Genome sequence of the basidiomycete white-rot fungus Trametes pubescens.</title>
        <authorList>
            <person name="Makela M.R."/>
            <person name="Granchi Z."/>
            <person name="Peng M."/>
            <person name="De Vries R.P."/>
            <person name="Grigoriev I."/>
            <person name="Riley R."/>
            <person name="Hilden K."/>
        </authorList>
    </citation>
    <scope>NUCLEOTIDE SEQUENCE [LARGE SCALE GENOMIC DNA]</scope>
    <source>
        <strain evidence="3 4">FBCC735</strain>
    </source>
</reference>
<feature type="compositionally biased region" description="Low complexity" evidence="1">
    <location>
        <begin position="122"/>
        <end position="154"/>
    </location>
</feature>
<keyword evidence="2" id="KW-0732">Signal</keyword>
<evidence type="ECO:0000313" key="3">
    <source>
        <dbReference type="EMBL" id="OJT08749.1"/>
    </source>
</evidence>
<comment type="caution">
    <text evidence="3">The sequence shown here is derived from an EMBL/GenBank/DDBJ whole genome shotgun (WGS) entry which is preliminary data.</text>
</comment>
<dbReference type="Proteomes" id="UP000184267">
    <property type="component" value="Unassembled WGS sequence"/>
</dbReference>
<gene>
    <name evidence="3" type="ORF">TRAPUB_359</name>
</gene>
<dbReference type="OMA" id="VECANYD"/>